<keyword evidence="2" id="KW-1185">Reference proteome</keyword>
<name>A0A517LI60_9PEZI</name>
<dbReference type="Proteomes" id="UP000316270">
    <property type="component" value="Chromosome 13"/>
</dbReference>
<dbReference type="EMBL" id="CP042197">
    <property type="protein sequence ID" value="QDS75317.1"/>
    <property type="molecule type" value="Genomic_DNA"/>
</dbReference>
<gene>
    <name evidence="1" type="ORF">FKW77_001669</name>
</gene>
<dbReference type="AlphaFoldDB" id="A0A517LI60"/>
<evidence type="ECO:0000313" key="1">
    <source>
        <dbReference type="EMBL" id="QDS75317.1"/>
    </source>
</evidence>
<accession>A0A517LI60</accession>
<evidence type="ECO:0000313" key="2">
    <source>
        <dbReference type="Proteomes" id="UP000316270"/>
    </source>
</evidence>
<organism evidence="1 2">
    <name type="scientific">Venturia effusa</name>
    <dbReference type="NCBI Taxonomy" id="50376"/>
    <lineage>
        <taxon>Eukaryota</taxon>
        <taxon>Fungi</taxon>
        <taxon>Dikarya</taxon>
        <taxon>Ascomycota</taxon>
        <taxon>Pezizomycotina</taxon>
        <taxon>Dothideomycetes</taxon>
        <taxon>Pleosporomycetidae</taxon>
        <taxon>Venturiales</taxon>
        <taxon>Venturiaceae</taxon>
        <taxon>Venturia</taxon>
    </lineage>
</organism>
<reference evidence="1 2" key="1">
    <citation type="submission" date="2019-07" db="EMBL/GenBank/DDBJ databases">
        <title>Finished genome of Venturia effusa.</title>
        <authorList>
            <person name="Young C.A."/>
            <person name="Cox M.P."/>
            <person name="Ganley A.R.D."/>
            <person name="David W.J."/>
        </authorList>
    </citation>
    <scope>NUCLEOTIDE SEQUENCE [LARGE SCALE GENOMIC DNA]</scope>
    <source>
        <strain evidence="2">albino</strain>
    </source>
</reference>
<dbReference type="OrthoDB" id="10448466at2759"/>
<sequence>MSIDNHEMEEDMEEEGQGQMGVAWAGMNLREQITGKILTRAINRYTANNLEIYVAEGDEVNGFARYDAYLFEVAEGPVGQTATRRVLENTTREAPPTSPAQALYRLFILTAIVVNNVLIRDFPGPH</sequence>
<protein>
    <submittedName>
        <fullName evidence="1">Uncharacterized protein</fullName>
    </submittedName>
</protein>
<proteinExistence type="predicted"/>